<dbReference type="EMBL" id="JABSTV010001254">
    <property type="protein sequence ID" value="KAH7939729.1"/>
    <property type="molecule type" value="Genomic_DNA"/>
</dbReference>
<dbReference type="InterPro" id="IPR001734">
    <property type="entry name" value="Na/solute_symporter"/>
</dbReference>
<evidence type="ECO:0000256" key="9">
    <source>
        <dbReference type="ARBA" id="ARBA00023136"/>
    </source>
</evidence>
<gene>
    <name evidence="13" type="ORF">HPB52_016653</name>
</gene>
<dbReference type="Proteomes" id="UP000821837">
    <property type="component" value="Chromosome 8"/>
</dbReference>
<evidence type="ECO:0000313" key="14">
    <source>
        <dbReference type="Proteomes" id="UP000821837"/>
    </source>
</evidence>
<sequence length="176" mass="19093">MEDVVLEYSVFGALMALNFGLGLYFSLRRKARLAKTTAEVFLGSRALRALPLAASAVATIVSSAGLVGFAGHFYAYGFHIIWHALAAVVLAPVAAYIFLPVMYGLRITSVFEVLLKFKMTESSVIVEKKTVKGKPEEEGGNEEYFENNKMVDAESLADELKGEAAEDAAPHCGKRP</sequence>
<comment type="caution">
    <text evidence="13">The sequence shown here is derived from an EMBL/GenBank/DDBJ whole genome shotgun (WGS) entry which is preliminary data.</text>
</comment>
<reference evidence="13" key="2">
    <citation type="submission" date="2021-09" db="EMBL/GenBank/DDBJ databases">
        <authorList>
            <person name="Jia N."/>
            <person name="Wang J."/>
            <person name="Shi W."/>
            <person name="Du L."/>
            <person name="Sun Y."/>
            <person name="Zhan W."/>
            <person name="Jiang J."/>
            <person name="Wang Q."/>
            <person name="Zhang B."/>
            <person name="Ji P."/>
            <person name="Sakyi L.B."/>
            <person name="Cui X."/>
            <person name="Yuan T."/>
            <person name="Jiang B."/>
            <person name="Yang W."/>
            <person name="Lam T.T.-Y."/>
            <person name="Chang Q."/>
            <person name="Ding S."/>
            <person name="Wang X."/>
            <person name="Zhu J."/>
            <person name="Ruan X."/>
            <person name="Zhao L."/>
            <person name="Wei J."/>
            <person name="Que T."/>
            <person name="Du C."/>
            <person name="Cheng J."/>
            <person name="Dai P."/>
            <person name="Han X."/>
            <person name="Huang E."/>
            <person name="Gao Y."/>
            <person name="Liu J."/>
            <person name="Shao H."/>
            <person name="Ye R."/>
            <person name="Li L."/>
            <person name="Wei W."/>
            <person name="Wang X."/>
            <person name="Wang C."/>
            <person name="Huo Q."/>
            <person name="Li W."/>
            <person name="Guo W."/>
            <person name="Chen H."/>
            <person name="Chen S."/>
            <person name="Zhou L."/>
            <person name="Zhou L."/>
            <person name="Ni X."/>
            <person name="Tian J."/>
            <person name="Zhou Y."/>
            <person name="Sheng Y."/>
            <person name="Liu T."/>
            <person name="Pan Y."/>
            <person name="Xia L."/>
            <person name="Li J."/>
            <person name="Zhao F."/>
            <person name="Cao W."/>
        </authorList>
    </citation>
    <scope>NUCLEOTIDE SEQUENCE</scope>
    <source>
        <strain evidence="13">Rsan-2018</strain>
        <tissue evidence="13">Larvae</tissue>
    </source>
</reference>
<keyword evidence="3" id="KW-0813">Transport</keyword>
<evidence type="ECO:0000256" key="10">
    <source>
        <dbReference type="ARBA" id="ARBA00023201"/>
    </source>
</evidence>
<keyword evidence="7" id="KW-0915">Sodium</keyword>
<keyword evidence="9 12" id="KW-0472">Membrane</keyword>
<dbReference type="InterPro" id="IPR051163">
    <property type="entry name" value="Sodium:Solute_Symporter_SSF"/>
</dbReference>
<accession>A0A9D4SPD3</accession>
<evidence type="ECO:0000256" key="3">
    <source>
        <dbReference type="ARBA" id="ARBA00022448"/>
    </source>
</evidence>
<evidence type="ECO:0000256" key="11">
    <source>
        <dbReference type="RuleBase" id="RU362091"/>
    </source>
</evidence>
<keyword evidence="6 12" id="KW-1133">Transmembrane helix</keyword>
<feature type="transmembrane region" description="Helical" evidence="12">
    <location>
        <begin position="80"/>
        <end position="99"/>
    </location>
</feature>
<dbReference type="AlphaFoldDB" id="A0A9D4SPD3"/>
<name>A0A9D4SPD3_RHISA</name>
<dbReference type="GO" id="GO:0015293">
    <property type="term" value="F:symporter activity"/>
    <property type="evidence" value="ECO:0007669"/>
    <property type="project" value="TreeGrafter"/>
</dbReference>
<comment type="subcellular location">
    <subcellularLocation>
        <location evidence="1">Cell membrane</location>
        <topology evidence="1">Multi-pass membrane protein</topology>
    </subcellularLocation>
</comment>
<evidence type="ECO:0000256" key="2">
    <source>
        <dbReference type="ARBA" id="ARBA00006434"/>
    </source>
</evidence>
<keyword evidence="5 12" id="KW-0812">Transmembrane</keyword>
<keyword evidence="10" id="KW-0739">Sodium transport</keyword>
<evidence type="ECO:0000256" key="4">
    <source>
        <dbReference type="ARBA" id="ARBA00022475"/>
    </source>
</evidence>
<evidence type="ECO:0008006" key="15">
    <source>
        <dbReference type="Google" id="ProtNLM"/>
    </source>
</evidence>
<feature type="transmembrane region" description="Helical" evidence="12">
    <location>
        <begin position="48"/>
        <end position="74"/>
    </location>
</feature>
<proteinExistence type="inferred from homology"/>
<evidence type="ECO:0000256" key="12">
    <source>
        <dbReference type="SAM" id="Phobius"/>
    </source>
</evidence>
<organism evidence="13 14">
    <name type="scientific">Rhipicephalus sanguineus</name>
    <name type="common">Brown dog tick</name>
    <name type="synonym">Ixodes sanguineus</name>
    <dbReference type="NCBI Taxonomy" id="34632"/>
    <lineage>
        <taxon>Eukaryota</taxon>
        <taxon>Metazoa</taxon>
        <taxon>Ecdysozoa</taxon>
        <taxon>Arthropoda</taxon>
        <taxon>Chelicerata</taxon>
        <taxon>Arachnida</taxon>
        <taxon>Acari</taxon>
        <taxon>Parasitiformes</taxon>
        <taxon>Ixodida</taxon>
        <taxon>Ixodoidea</taxon>
        <taxon>Ixodidae</taxon>
        <taxon>Rhipicephalinae</taxon>
        <taxon>Rhipicephalus</taxon>
        <taxon>Rhipicephalus</taxon>
    </lineage>
</organism>
<comment type="similarity">
    <text evidence="2 11">Belongs to the sodium:solute symporter (SSF) (TC 2.A.21) family.</text>
</comment>
<reference evidence="13" key="1">
    <citation type="journal article" date="2020" name="Cell">
        <title>Large-Scale Comparative Analyses of Tick Genomes Elucidate Their Genetic Diversity and Vector Capacities.</title>
        <authorList>
            <consortium name="Tick Genome and Microbiome Consortium (TIGMIC)"/>
            <person name="Jia N."/>
            <person name="Wang J."/>
            <person name="Shi W."/>
            <person name="Du L."/>
            <person name="Sun Y."/>
            <person name="Zhan W."/>
            <person name="Jiang J.F."/>
            <person name="Wang Q."/>
            <person name="Zhang B."/>
            <person name="Ji P."/>
            <person name="Bell-Sakyi L."/>
            <person name="Cui X.M."/>
            <person name="Yuan T.T."/>
            <person name="Jiang B.G."/>
            <person name="Yang W.F."/>
            <person name="Lam T.T."/>
            <person name="Chang Q.C."/>
            <person name="Ding S.J."/>
            <person name="Wang X.J."/>
            <person name="Zhu J.G."/>
            <person name="Ruan X.D."/>
            <person name="Zhao L."/>
            <person name="Wei J.T."/>
            <person name="Ye R.Z."/>
            <person name="Que T.C."/>
            <person name="Du C.H."/>
            <person name="Zhou Y.H."/>
            <person name="Cheng J.X."/>
            <person name="Dai P.F."/>
            <person name="Guo W.B."/>
            <person name="Han X.H."/>
            <person name="Huang E.J."/>
            <person name="Li L.F."/>
            <person name="Wei W."/>
            <person name="Gao Y.C."/>
            <person name="Liu J.Z."/>
            <person name="Shao H.Z."/>
            <person name="Wang X."/>
            <person name="Wang C.C."/>
            <person name="Yang T.C."/>
            <person name="Huo Q.B."/>
            <person name="Li W."/>
            <person name="Chen H.Y."/>
            <person name="Chen S.E."/>
            <person name="Zhou L.G."/>
            <person name="Ni X.B."/>
            <person name="Tian J.H."/>
            <person name="Sheng Y."/>
            <person name="Liu T."/>
            <person name="Pan Y.S."/>
            <person name="Xia L.Y."/>
            <person name="Li J."/>
            <person name="Zhao F."/>
            <person name="Cao W.C."/>
        </authorList>
    </citation>
    <scope>NUCLEOTIDE SEQUENCE</scope>
    <source>
        <strain evidence="13">Rsan-2018</strain>
    </source>
</reference>
<protein>
    <recommendedName>
        <fullName evidence="15">Sodium-dependent multivitamin transporter</fullName>
    </recommendedName>
</protein>
<evidence type="ECO:0000313" key="13">
    <source>
        <dbReference type="EMBL" id="KAH7939729.1"/>
    </source>
</evidence>
<dbReference type="PANTHER" id="PTHR42985:SF40">
    <property type="entry name" value="LD47995P-RELATED"/>
    <property type="match status" value="1"/>
</dbReference>
<keyword evidence="14" id="KW-1185">Reference proteome</keyword>
<dbReference type="PANTHER" id="PTHR42985">
    <property type="entry name" value="SODIUM-COUPLED MONOCARBOXYLATE TRANSPORTER"/>
    <property type="match status" value="1"/>
</dbReference>
<evidence type="ECO:0000256" key="5">
    <source>
        <dbReference type="ARBA" id="ARBA00022692"/>
    </source>
</evidence>
<dbReference type="PROSITE" id="PS50283">
    <property type="entry name" value="NA_SOLUT_SYMP_3"/>
    <property type="match status" value="1"/>
</dbReference>
<keyword evidence="8" id="KW-0406">Ion transport</keyword>
<feature type="transmembrane region" description="Helical" evidence="12">
    <location>
        <begin position="6"/>
        <end position="27"/>
    </location>
</feature>
<dbReference type="VEuPathDB" id="VectorBase:RSAN_056639"/>
<dbReference type="GO" id="GO:0006814">
    <property type="term" value="P:sodium ion transport"/>
    <property type="evidence" value="ECO:0007669"/>
    <property type="project" value="UniProtKB-KW"/>
</dbReference>
<dbReference type="Gene3D" id="1.20.1730.10">
    <property type="entry name" value="Sodium/glucose cotransporter"/>
    <property type="match status" value="1"/>
</dbReference>
<dbReference type="Pfam" id="PF00474">
    <property type="entry name" value="SSF"/>
    <property type="match status" value="1"/>
</dbReference>
<keyword evidence="4" id="KW-1003">Cell membrane</keyword>
<dbReference type="InterPro" id="IPR038377">
    <property type="entry name" value="Na/Glc_symporter_sf"/>
</dbReference>
<evidence type="ECO:0000256" key="7">
    <source>
        <dbReference type="ARBA" id="ARBA00023053"/>
    </source>
</evidence>
<evidence type="ECO:0000256" key="1">
    <source>
        <dbReference type="ARBA" id="ARBA00004651"/>
    </source>
</evidence>
<dbReference type="GO" id="GO:0005886">
    <property type="term" value="C:plasma membrane"/>
    <property type="evidence" value="ECO:0007669"/>
    <property type="project" value="UniProtKB-SubCell"/>
</dbReference>
<evidence type="ECO:0000256" key="8">
    <source>
        <dbReference type="ARBA" id="ARBA00023065"/>
    </source>
</evidence>
<evidence type="ECO:0000256" key="6">
    <source>
        <dbReference type="ARBA" id="ARBA00022989"/>
    </source>
</evidence>